<dbReference type="RefSeq" id="WP_390210987.1">
    <property type="nucleotide sequence ID" value="NZ_JBHTAH010000013.1"/>
</dbReference>
<proteinExistence type="predicted"/>
<feature type="region of interest" description="Disordered" evidence="1">
    <location>
        <begin position="1"/>
        <end position="33"/>
    </location>
</feature>
<reference evidence="2 3" key="1">
    <citation type="journal article" date="2019" name="Int. J. Syst. Evol. Microbiol.">
        <title>The Global Catalogue of Microorganisms (GCM) 10K type strain sequencing project: providing services to taxonomists for standard genome sequencing and annotation.</title>
        <authorList>
            <consortium name="The Broad Institute Genomics Platform"/>
            <consortium name="The Broad Institute Genome Sequencing Center for Infectious Disease"/>
            <person name="Wu L."/>
            <person name="Ma J."/>
        </authorList>
    </citation>
    <scope>NUCLEOTIDE SEQUENCE [LARGE SCALE GENOMIC DNA]</scope>
    <source>
        <strain evidence="2 3">DT31</strain>
    </source>
</reference>
<comment type="caution">
    <text evidence="2">The sequence shown here is derived from an EMBL/GenBank/DDBJ whole genome shotgun (WGS) entry which is preliminary data.</text>
</comment>
<dbReference type="AlphaFoldDB" id="A0ABD5WG74"/>
<dbReference type="EMBL" id="JBHTAH010000013">
    <property type="protein sequence ID" value="MFC7070758.1"/>
    <property type="molecule type" value="Genomic_DNA"/>
</dbReference>
<feature type="non-terminal residue" evidence="2">
    <location>
        <position position="69"/>
    </location>
</feature>
<sequence>MNLPRAPERSDLPRIAGRRADADRNGLGKCYQSPSQSLTAIEPLYRPEEHIMSYELDPLPYDYDALEPH</sequence>
<evidence type="ECO:0000256" key="1">
    <source>
        <dbReference type="SAM" id="MobiDB-lite"/>
    </source>
</evidence>
<protein>
    <submittedName>
        <fullName evidence="2">Uncharacterized protein</fullName>
    </submittedName>
</protein>
<evidence type="ECO:0000313" key="3">
    <source>
        <dbReference type="Proteomes" id="UP001596461"/>
    </source>
</evidence>
<accession>A0ABD5WG74</accession>
<evidence type="ECO:0000313" key="2">
    <source>
        <dbReference type="EMBL" id="MFC7070758.1"/>
    </source>
</evidence>
<gene>
    <name evidence="2" type="ORF">ACFQL9_13995</name>
</gene>
<name>A0ABD5WG74_9EURY</name>
<organism evidence="2 3">
    <name type="scientific">Halobaculum lipolyticum</name>
    <dbReference type="NCBI Taxonomy" id="3032001"/>
    <lineage>
        <taxon>Archaea</taxon>
        <taxon>Methanobacteriati</taxon>
        <taxon>Methanobacteriota</taxon>
        <taxon>Stenosarchaea group</taxon>
        <taxon>Halobacteria</taxon>
        <taxon>Halobacteriales</taxon>
        <taxon>Haloferacaceae</taxon>
        <taxon>Halobaculum</taxon>
    </lineage>
</organism>
<keyword evidence="3" id="KW-1185">Reference proteome</keyword>
<dbReference type="Proteomes" id="UP001596461">
    <property type="component" value="Unassembled WGS sequence"/>
</dbReference>
<feature type="compositionally biased region" description="Basic and acidic residues" evidence="1">
    <location>
        <begin position="1"/>
        <end position="26"/>
    </location>
</feature>